<dbReference type="AlphaFoldDB" id="A0A6F8SNU9"/>
<dbReference type="CDD" id="cd00093">
    <property type="entry name" value="HTH_XRE"/>
    <property type="match status" value="1"/>
</dbReference>
<reference evidence="3" key="1">
    <citation type="journal article" date="2020" name="Microbiol. Resour. Announc.">
        <title>Complete Genome Sequence of Adlercreutzia sp. Strain 8CFCBH1, a Potent Producer of Equol, Isolated from Healthy Japanese Feces.</title>
        <authorList>
            <person name="Ogata Y."/>
            <person name="Sakamoto M."/>
            <person name="Ohkuma M."/>
            <person name="Hattori M."/>
            <person name="Suda W."/>
        </authorList>
    </citation>
    <scope>NUCLEOTIDE SEQUENCE [LARGE SCALE GENOMIC DNA]</scope>
    <source>
        <strain evidence="3">8CFCBH1</strain>
    </source>
</reference>
<dbReference type="InterPro" id="IPR010982">
    <property type="entry name" value="Lambda_DNA-bd_dom_sf"/>
</dbReference>
<dbReference type="Proteomes" id="UP000501727">
    <property type="component" value="Chromosome"/>
</dbReference>
<name>A0A6F8SNU9_9ACTN</name>
<dbReference type="SMART" id="SM00530">
    <property type="entry name" value="HTH_XRE"/>
    <property type="match status" value="1"/>
</dbReference>
<accession>A0A6F8SNU9</accession>
<dbReference type="EMBL" id="AP022829">
    <property type="protein sequence ID" value="BCA89417.1"/>
    <property type="molecule type" value="Genomic_DNA"/>
</dbReference>
<dbReference type="InterPro" id="IPR001387">
    <property type="entry name" value="Cro/C1-type_HTH"/>
</dbReference>
<dbReference type="RefSeq" id="WP_173114200.1">
    <property type="nucleotide sequence ID" value="NZ_AP022829.1"/>
</dbReference>
<evidence type="ECO:0000313" key="3">
    <source>
        <dbReference type="Proteomes" id="UP000501727"/>
    </source>
</evidence>
<dbReference type="Gene3D" id="1.10.260.40">
    <property type="entry name" value="lambda repressor-like DNA-binding domains"/>
    <property type="match status" value="1"/>
</dbReference>
<sequence length="138" mass="15366">MNTGELIRFYRKRKHMTQAGLGEAAGFSEPAIRNYELGNRTPDRGQLEKISKALGVTPDSLVRHEIASAKDALGVLFQLEDEFGLVPQEDGSLRIDPKADNAQKLDAAIKAWVNARDELARGDMAEEDYRAWRAGLRV</sequence>
<dbReference type="KEGG" id="ahat:ADCFC_20360"/>
<organism evidence="2 3">
    <name type="scientific">Adlercreutzia hattorii</name>
    <dbReference type="NCBI Taxonomy" id="2707299"/>
    <lineage>
        <taxon>Bacteria</taxon>
        <taxon>Bacillati</taxon>
        <taxon>Actinomycetota</taxon>
        <taxon>Coriobacteriia</taxon>
        <taxon>Eggerthellales</taxon>
        <taxon>Eggerthellaceae</taxon>
        <taxon>Adlercreutzia</taxon>
    </lineage>
</organism>
<dbReference type="PROSITE" id="PS50943">
    <property type="entry name" value="HTH_CROC1"/>
    <property type="match status" value="1"/>
</dbReference>
<evidence type="ECO:0000313" key="2">
    <source>
        <dbReference type="EMBL" id="BCA89417.1"/>
    </source>
</evidence>
<reference evidence="3" key="2">
    <citation type="submission" date="2020-03" db="EMBL/GenBank/DDBJ databases">
        <title>Complete Genome Sequence of Adlercreutzia sp. strain 8CFCBH1 Producing Equol, Isolated from Healthy Japanese Feces.</title>
        <authorList>
            <person name="Ogata Y."/>
            <person name="Sakamoto M."/>
            <person name="Ohkuma M."/>
            <person name="Hattori M."/>
            <person name="Suda W."/>
        </authorList>
    </citation>
    <scope>NUCLEOTIDE SEQUENCE [LARGE SCALE GENOMIC DNA]</scope>
    <source>
        <strain evidence="3">8CFCBH1</strain>
    </source>
</reference>
<dbReference type="GO" id="GO:0003677">
    <property type="term" value="F:DNA binding"/>
    <property type="evidence" value="ECO:0007669"/>
    <property type="project" value="InterPro"/>
</dbReference>
<evidence type="ECO:0000259" key="1">
    <source>
        <dbReference type="PROSITE" id="PS50943"/>
    </source>
</evidence>
<dbReference type="Pfam" id="PF01381">
    <property type="entry name" value="HTH_3"/>
    <property type="match status" value="1"/>
</dbReference>
<keyword evidence="3" id="KW-1185">Reference proteome</keyword>
<gene>
    <name evidence="2" type="ORF">ADCFC_19140</name>
</gene>
<protein>
    <recommendedName>
        <fullName evidence="1">HTH cro/C1-type domain-containing protein</fullName>
    </recommendedName>
</protein>
<proteinExistence type="predicted"/>
<feature type="domain" description="HTH cro/C1-type" evidence="1">
    <location>
        <begin position="7"/>
        <end position="61"/>
    </location>
</feature>
<dbReference type="SUPFAM" id="SSF47413">
    <property type="entry name" value="lambda repressor-like DNA-binding domains"/>
    <property type="match status" value="1"/>
</dbReference>